<dbReference type="InterPro" id="IPR043917">
    <property type="entry name" value="DUF5753"/>
</dbReference>
<dbReference type="EMBL" id="QUMQ01000001">
    <property type="protein sequence ID" value="REG01708.1"/>
    <property type="molecule type" value="Genomic_DNA"/>
</dbReference>
<accession>A0A3D9ZWZ6</accession>
<proteinExistence type="predicted"/>
<dbReference type="PROSITE" id="PS50943">
    <property type="entry name" value="HTH_CROC1"/>
    <property type="match status" value="1"/>
</dbReference>
<dbReference type="OrthoDB" id="5177725at2"/>
<gene>
    <name evidence="2" type="ORF">DFJ67_7795</name>
</gene>
<evidence type="ECO:0000313" key="2">
    <source>
        <dbReference type="EMBL" id="REG01708.1"/>
    </source>
</evidence>
<reference evidence="2 3" key="1">
    <citation type="submission" date="2018-08" db="EMBL/GenBank/DDBJ databases">
        <title>Sequencing the genomes of 1000 actinobacteria strains.</title>
        <authorList>
            <person name="Klenk H.-P."/>
        </authorList>
    </citation>
    <scope>NUCLEOTIDE SEQUENCE [LARGE SCALE GENOMIC DNA]</scope>
    <source>
        <strain evidence="2 3">DSM 44099</strain>
    </source>
</reference>
<sequence>MLDDLDPVVQRLALRMRLRRLRIGAGMTQQVAASKVGWPVSKLLKIEAGEQAIGLRDLRALLRVYDVRDGPERDHLVRVAEISRQPGGGPYDAVLSREVQMLRRYERSTSVIRQFENMVVPGLLQTEEYASAILRQFAAPTDSARTIQRRVAARMARQTLLERRDPPKMFFILDEAVIQRWVGAEGGDGPGVMCRQLAHLKVVAARPGVTVQVLRFTAGSHEGMKGPFTILEFAEADIGELLYLEGAKGDYISREDPAEIRPYLEAFWDLEQAATGEDQLDLVLDRIIDEMRAS</sequence>
<dbReference type="InterPro" id="IPR010982">
    <property type="entry name" value="Lambda_DNA-bd_dom_sf"/>
</dbReference>
<dbReference type="Gene3D" id="1.10.260.40">
    <property type="entry name" value="lambda repressor-like DNA-binding domains"/>
    <property type="match status" value="1"/>
</dbReference>
<dbReference type="CDD" id="cd00093">
    <property type="entry name" value="HTH_XRE"/>
    <property type="match status" value="1"/>
</dbReference>
<protein>
    <submittedName>
        <fullName evidence="2">Helix-turn-helix protein</fullName>
    </submittedName>
</protein>
<evidence type="ECO:0000259" key="1">
    <source>
        <dbReference type="PROSITE" id="PS50943"/>
    </source>
</evidence>
<organism evidence="2 3">
    <name type="scientific">Asanoa ferruginea</name>
    <dbReference type="NCBI Taxonomy" id="53367"/>
    <lineage>
        <taxon>Bacteria</taxon>
        <taxon>Bacillati</taxon>
        <taxon>Actinomycetota</taxon>
        <taxon>Actinomycetes</taxon>
        <taxon>Micromonosporales</taxon>
        <taxon>Micromonosporaceae</taxon>
        <taxon>Asanoa</taxon>
    </lineage>
</organism>
<feature type="domain" description="HTH cro/C1-type" evidence="1">
    <location>
        <begin position="18"/>
        <end position="73"/>
    </location>
</feature>
<dbReference type="GO" id="GO:0003677">
    <property type="term" value="F:DNA binding"/>
    <property type="evidence" value="ECO:0007669"/>
    <property type="project" value="InterPro"/>
</dbReference>
<dbReference type="RefSeq" id="WP_116074146.1">
    <property type="nucleotide sequence ID" value="NZ_BONB01000021.1"/>
</dbReference>
<dbReference type="SUPFAM" id="SSF47413">
    <property type="entry name" value="lambda repressor-like DNA-binding domains"/>
    <property type="match status" value="1"/>
</dbReference>
<dbReference type="AlphaFoldDB" id="A0A3D9ZWZ6"/>
<dbReference type="Proteomes" id="UP000256913">
    <property type="component" value="Unassembled WGS sequence"/>
</dbReference>
<dbReference type="SMART" id="SM00530">
    <property type="entry name" value="HTH_XRE"/>
    <property type="match status" value="1"/>
</dbReference>
<name>A0A3D9ZWZ6_9ACTN</name>
<dbReference type="Pfam" id="PF13560">
    <property type="entry name" value="HTH_31"/>
    <property type="match status" value="1"/>
</dbReference>
<dbReference type="InterPro" id="IPR001387">
    <property type="entry name" value="Cro/C1-type_HTH"/>
</dbReference>
<comment type="caution">
    <text evidence="2">The sequence shown here is derived from an EMBL/GenBank/DDBJ whole genome shotgun (WGS) entry which is preliminary data.</text>
</comment>
<evidence type="ECO:0000313" key="3">
    <source>
        <dbReference type="Proteomes" id="UP000256913"/>
    </source>
</evidence>
<dbReference type="Pfam" id="PF19054">
    <property type="entry name" value="DUF5753"/>
    <property type="match status" value="1"/>
</dbReference>
<keyword evidence="3" id="KW-1185">Reference proteome</keyword>